<gene>
    <name evidence="3" type="ORF">OESDEN_09138</name>
</gene>
<feature type="chain" id="PRO_5002083020" evidence="1">
    <location>
        <begin position="22"/>
        <end position="396"/>
    </location>
</feature>
<name>A0A0B1T6H5_OESDE</name>
<dbReference type="InterPro" id="IPR001124">
    <property type="entry name" value="Lipid-bd_serum_glycop_C"/>
</dbReference>
<dbReference type="Proteomes" id="UP000053660">
    <property type="component" value="Unassembled WGS sequence"/>
</dbReference>
<dbReference type="InterPro" id="IPR017943">
    <property type="entry name" value="Bactericidal_perm-incr_a/b_dom"/>
</dbReference>
<reference evidence="3 4" key="1">
    <citation type="submission" date="2014-03" db="EMBL/GenBank/DDBJ databases">
        <title>Draft genome of the hookworm Oesophagostomum dentatum.</title>
        <authorList>
            <person name="Mitreva M."/>
        </authorList>
    </citation>
    <scope>NUCLEOTIDE SEQUENCE [LARGE SCALE GENOMIC DNA]</scope>
    <source>
        <strain evidence="3 4">OD-Hann</strain>
    </source>
</reference>
<feature type="signal peptide" evidence="1">
    <location>
        <begin position="1"/>
        <end position="21"/>
    </location>
</feature>
<dbReference type="EMBL" id="KN552441">
    <property type="protein sequence ID" value="KHJ91005.1"/>
    <property type="molecule type" value="Genomic_DNA"/>
</dbReference>
<dbReference type="SUPFAM" id="SSF55394">
    <property type="entry name" value="Bactericidal permeability-increasing protein, BPI"/>
    <property type="match status" value="2"/>
</dbReference>
<dbReference type="Pfam" id="PF02886">
    <property type="entry name" value="LBP_BPI_CETP_C"/>
    <property type="match status" value="1"/>
</dbReference>
<proteinExistence type="predicted"/>
<keyword evidence="1" id="KW-0732">Signal</keyword>
<dbReference type="InterPro" id="IPR032942">
    <property type="entry name" value="BPI/LBP/Plunc"/>
</dbReference>
<evidence type="ECO:0000313" key="3">
    <source>
        <dbReference type="EMBL" id="KHJ91005.1"/>
    </source>
</evidence>
<protein>
    <submittedName>
        <fullName evidence="3">LBP / BPI / CETP family protein</fullName>
    </submittedName>
</protein>
<accession>A0A0B1T6H5</accession>
<feature type="domain" description="Lipid-binding serum glycoprotein C-terminal" evidence="2">
    <location>
        <begin position="158"/>
        <end position="365"/>
    </location>
</feature>
<dbReference type="Gene3D" id="3.15.10.10">
    <property type="entry name" value="Bactericidal permeability-increasing protein, domain 1"/>
    <property type="match status" value="1"/>
</dbReference>
<dbReference type="GO" id="GO:0005615">
    <property type="term" value="C:extracellular space"/>
    <property type="evidence" value="ECO:0007669"/>
    <property type="project" value="TreeGrafter"/>
</dbReference>
<evidence type="ECO:0000259" key="2">
    <source>
        <dbReference type="SMART" id="SM00329"/>
    </source>
</evidence>
<evidence type="ECO:0000256" key="1">
    <source>
        <dbReference type="SAM" id="SignalP"/>
    </source>
</evidence>
<dbReference type="Gene3D" id="3.15.20.10">
    <property type="entry name" value="Bactericidal permeability-increasing protein, domain 2"/>
    <property type="match status" value="1"/>
</dbReference>
<sequence>MLFFRFLLLQVRSSGWMNILAADIRMNISAKTIALDDRPQMSLGDCTADVGNFDIEIGGDVLPWLINLFWPGGIAGGQSAIHEQACNIARSILLTNFKNFLLALSLHLPIGQNFFIDYAVEENPNFTSKYVEAQAAAEVVYDAQKCHPEKLEEWSEADLVPKMTVVWMSESIPNCLLKSANEGKLVHFTVGKDIPSVAFYLRTSCSLISICLGRFFKELQTEYPDQYMDLYFHTYKAPFIHMQNDSIRINSTSAMDFYINPIKEHPESLARLVLSSSSSVIPEFIGNRFTGNMTDRQNEIRENFSDIDEVPQTFLNLFEKVFTMTSRVMVESTLHKGVPIPIFDNVTISGTSEIRTFEKTFALMLILSLTDYRNKFLCNLVVSNEYHKLHLINMVL</sequence>
<dbReference type="AlphaFoldDB" id="A0A0B1T6H5"/>
<evidence type="ECO:0000313" key="4">
    <source>
        <dbReference type="Proteomes" id="UP000053660"/>
    </source>
</evidence>
<keyword evidence="4" id="KW-1185">Reference proteome</keyword>
<dbReference type="PANTHER" id="PTHR10504:SF145">
    <property type="entry name" value="PROTEIN CBG15266"/>
    <property type="match status" value="1"/>
</dbReference>
<organism evidence="3 4">
    <name type="scientific">Oesophagostomum dentatum</name>
    <name type="common">Nodular worm</name>
    <dbReference type="NCBI Taxonomy" id="61180"/>
    <lineage>
        <taxon>Eukaryota</taxon>
        <taxon>Metazoa</taxon>
        <taxon>Ecdysozoa</taxon>
        <taxon>Nematoda</taxon>
        <taxon>Chromadorea</taxon>
        <taxon>Rhabditida</taxon>
        <taxon>Rhabditina</taxon>
        <taxon>Rhabditomorpha</taxon>
        <taxon>Strongyloidea</taxon>
        <taxon>Strongylidae</taxon>
        <taxon>Oesophagostomum</taxon>
    </lineage>
</organism>
<dbReference type="PANTHER" id="PTHR10504">
    <property type="entry name" value="BACTERICIDAL PERMEABILITY-INCREASING BPI PROTEIN-RELATED"/>
    <property type="match status" value="1"/>
</dbReference>
<dbReference type="SMART" id="SM00329">
    <property type="entry name" value="BPI2"/>
    <property type="match status" value="1"/>
</dbReference>
<dbReference type="OrthoDB" id="5857016at2759"/>
<dbReference type="GO" id="GO:0008289">
    <property type="term" value="F:lipid binding"/>
    <property type="evidence" value="ECO:0007669"/>
    <property type="project" value="InterPro"/>
</dbReference>